<dbReference type="Pfam" id="PF00024">
    <property type="entry name" value="PAN_1"/>
    <property type="match status" value="1"/>
</dbReference>
<dbReference type="InterPro" id="IPR047565">
    <property type="entry name" value="Alpha-macroglob_thiol-ester_cl"/>
</dbReference>
<feature type="signal peptide" evidence="5">
    <location>
        <begin position="1"/>
        <end position="23"/>
    </location>
</feature>
<dbReference type="Gene3D" id="3.50.4.10">
    <property type="entry name" value="Hepatocyte Growth Factor"/>
    <property type="match status" value="1"/>
</dbReference>
<dbReference type="InterPro" id="IPR041462">
    <property type="entry name" value="Bact_A2M_MG6"/>
</dbReference>
<evidence type="ECO:0000256" key="3">
    <source>
        <dbReference type="ARBA" id="ARBA00022737"/>
    </source>
</evidence>
<dbReference type="InterPro" id="IPR041203">
    <property type="entry name" value="Bact_A2M_MG5"/>
</dbReference>
<evidence type="ECO:0000313" key="9">
    <source>
        <dbReference type="EMBL" id="MDQ0438491.1"/>
    </source>
</evidence>
<feature type="domain" description="Alpha-2-macroglobulin bait region" evidence="7">
    <location>
        <begin position="965"/>
        <end position="1109"/>
    </location>
</feature>
<comment type="caution">
    <text evidence="9">The sequence shown here is derived from an EMBL/GenBank/DDBJ whole genome shotgun (WGS) entry which is preliminary data.</text>
</comment>
<dbReference type="Pfam" id="PF07678">
    <property type="entry name" value="TED_complement"/>
    <property type="match status" value="1"/>
</dbReference>
<feature type="domain" description="Alpha-2-macroglobulin" evidence="8">
    <location>
        <begin position="1171"/>
        <end position="1259"/>
    </location>
</feature>
<evidence type="ECO:0000259" key="7">
    <source>
        <dbReference type="SMART" id="SM01359"/>
    </source>
</evidence>
<dbReference type="InterPro" id="IPR000177">
    <property type="entry name" value="Apple"/>
</dbReference>
<organism evidence="9 10">
    <name type="scientific">Kaistia dalseonensis</name>
    <dbReference type="NCBI Taxonomy" id="410840"/>
    <lineage>
        <taxon>Bacteria</taxon>
        <taxon>Pseudomonadati</taxon>
        <taxon>Pseudomonadota</taxon>
        <taxon>Alphaproteobacteria</taxon>
        <taxon>Hyphomicrobiales</taxon>
        <taxon>Kaistiaceae</taxon>
        <taxon>Kaistia</taxon>
    </lineage>
</organism>
<comment type="similarity">
    <text evidence="1">Belongs to the protease inhibitor I39 (alpha-2-macroglobulin) family. Bacterial alpha-2-macroglobulin subfamily.</text>
</comment>
<dbReference type="Pfam" id="PF17962">
    <property type="entry name" value="bMG6"/>
    <property type="match status" value="1"/>
</dbReference>
<dbReference type="InterPro" id="IPR026284">
    <property type="entry name" value="A2MG_proteobact"/>
</dbReference>
<feature type="domain" description="Apple" evidence="6">
    <location>
        <begin position="38"/>
        <end position="100"/>
    </location>
</feature>
<dbReference type="Pfam" id="PF17972">
    <property type="entry name" value="bMG5"/>
    <property type="match status" value="1"/>
</dbReference>
<dbReference type="SMART" id="SM01419">
    <property type="entry name" value="Thiol-ester_cl"/>
    <property type="match status" value="1"/>
</dbReference>
<name>A0ABU0HAJ8_9HYPH</name>
<reference evidence="9 10" key="1">
    <citation type="submission" date="2023-07" db="EMBL/GenBank/DDBJ databases">
        <title>Genomic Encyclopedia of Type Strains, Phase IV (KMG-IV): sequencing the most valuable type-strain genomes for metagenomic binning, comparative biology and taxonomic classification.</title>
        <authorList>
            <person name="Goeker M."/>
        </authorList>
    </citation>
    <scope>NUCLEOTIDE SEQUENCE [LARGE SCALE GENOMIC DNA]</scope>
    <source>
        <strain evidence="9 10">B6-8</strain>
    </source>
</reference>
<evidence type="ECO:0000256" key="1">
    <source>
        <dbReference type="ARBA" id="ARBA00010556"/>
    </source>
</evidence>
<dbReference type="EMBL" id="JAUSVO010000004">
    <property type="protein sequence ID" value="MDQ0438491.1"/>
    <property type="molecule type" value="Genomic_DNA"/>
</dbReference>
<dbReference type="InterPro" id="IPR051802">
    <property type="entry name" value="YfhM-like"/>
</dbReference>
<dbReference type="InterPro" id="IPR021868">
    <property type="entry name" value="Alpha_2_Macroglob_MG3"/>
</dbReference>
<dbReference type="Pfam" id="PF07703">
    <property type="entry name" value="A2M_BRD"/>
    <property type="match status" value="1"/>
</dbReference>
<dbReference type="Pfam" id="PF11974">
    <property type="entry name" value="bMG3"/>
    <property type="match status" value="1"/>
</dbReference>
<dbReference type="PANTHER" id="PTHR40094:SF1">
    <property type="entry name" value="UBIQUITIN DOMAIN-CONTAINING PROTEIN"/>
    <property type="match status" value="1"/>
</dbReference>
<dbReference type="InterPro" id="IPR011626">
    <property type="entry name" value="Alpha-macroglobulin_TED"/>
</dbReference>
<accession>A0ABU0HAJ8</accession>
<keyword evidence="2 5" id="KW-0732">Signal</keyword>
<dbReference type="Pfam" id="PF17973">
    <property type="entry name" value="bMG10"/>
    <property type="match status" value="1"/>
</dbReference>
<dbReference type="InterPro" id="IPR041246">
    <property type="entry name" value="Bact_MG10"/>
</dbReference>
<dbReference type="Pfam" id="PF21142">
    <property type="entry name" value="A2M_bMG2"/>
    <property type="match status" value="1"/>
</dbReference>
<dbReference type="SMART" id="SM00223">
    <property type="entry name" value="APPLE"/>
    <property type="match status" value="1"/>
</dbReference>
<dbReference type="InterPro" id="IPR049120">
    <property type="entry name" value="A2M_bMG2"/>
</dbReference>
<dbReference type="InterPro" id="IPR008930">
    <property type="entry name" value="Terpenoid_cyclase/PrenylTrfase"/>
</dbReference>
<dbReference type="SMART" id="SM01359">
    <property type="entry name" value="A2M_N_2"/>
    <property type="match status" value="1"/>
</dbReference>
<dbReference type="Gene3D" id="2.60.40.1930">
    <property type="match status" value="1"/>
</dbReference>
<evidence type="ECO:0000256" key="2">
    <source>
        <dbReference type="ARBA" id="ARBA00022729"/>
    </source>
</evidence>
<dbReference type="Pfam" id="PF00207">
    <property type="entry name" value="A2M"/>
    <property type="match status" value="1"/>
</dbReference>
<keyword evidence="3" id="KW-0677">Repeat</keyword>
<dbReference type="Gene3D" id="1.25.40.10">
    <property type="entry name" value="Tetratricopeptide repeat domain"/>
    <property type="match status" value="1"/>
</dbReference>
<sequence length="1836" mass="196810">MNGWMRGIGGLALGLMLSVGALAAPAQAADQSARRVIITPGGDYPGFDAETLKDVGQQACAQACQTNSACNAFTYNIKARWCFLKSDFGAMAVAPGAIAGRVVTLRQTDPTIAETRTDELQFLGPGAFDEAKRQFGGLAKDYPSNGMGYEAIHQAALLARKNGNALEATQAFGAMLGIAAEDPAVWREFALAFLRQNPQDYEPRQRAQTGATAAAINAYLRSDGKSDQAASLNVLGDSLVRREMWPEAIKTYRLSLEFREDARIRAAYDKVVAEHGFRIQSNTVDADSESPRMCLVFSENLPVSDPTLSDFVVVEGGTGLAIEPKDNQICVDGLKHGQRYTLRVRAGLPSASGEKLAQAASVTSYVRDREPWVGFGGNAYVLPAGQGASIPVDSINTALIEAEVYRIGDRSLAVAVRDGNFLRQLDSYSASQIASQSGQSIWTGAIEVPVNKPNETVTTAIPIGDALKNVEPGVYVITARAKKNGEQEYGDLATQWFIVSDLGLSALTGHDGIHAVIRSLNTARAVSGVKVKLVATNDEILGEATTNAEGYVHFEPGLARGTGGMAPQLLVTQTDQGDYAFLDLKKTAFDLTDRGVDGRPAPGALDTFLTSERGIYRPGETVHLTALLRDAQAKAVTGLPLTLIVDRPDGVEFLRTKIEDQGAGGYAYDVKIPDGAQRGAWRFQLYADPDGDQLTEISALVDDFEPERIAFELKTTAERLVSGQTFPIELTAKYLYGANAIGLGVDGEIIATPTSEAAAYPGYSFGLSDDPVETVRDSLGASAVTDEDGVAAFDATVPELPATTKLFDAEIVVRVTDTNGRAVERRLKLPASSGGTHIGIKTNFDDGSVPEGGMARFDLIAIGEDGERIAAPGATWSIERLETNYQWYRRDGAWKYEAITTATRIANGTVDLLADAAVPVEAKVDWGRYRLTVSLPGDTPTSSSVAFDAGWYVDASATSETPDMLTVSLDQKNYKIGDTAKLRLDPRFAGIAQIMVIDDRVIDMKTVDVPADGTTVDLAVTDKWGPGAYVTATLFRPMDVAAKRMPSRALGLAWVPVDPGNRRLQVELGTEEQIRPRGPLSIPVTLANLAPGEDAYVTVAAVDVGILNLTGFKTPDPDGWYFSQRRLGMEIRDLYGQLIDRMQGVPGRLRSGGDGGASGLKAPPPTEKLIAYFSGVVKVDADGKANVTFDLPDFNGSVRVMAIAWSKEGLGHAEKTVIVRDPVVVMASLPRFMTPGDQSRVLVEINNVEGEAGDYRLAVDAPGVTMDPGAADMPVRLEKLGRATLALPMTAEDIGDHMITVSLKSPDGQTFARDYMLGIRPAGQPVSRRSLISLAPGKKLTIDAGAFSEFKPLTTSAALAVGGSAKLDIVAILASLDRYPYGCTEQITSKAMPLLYLNQVAATIGIAQDSEIRKRIQDAIGKVLDNQSSSGSFGLWGPGYDDLWLDAYVSDFLTRAKAVGYVVPDVAFNNAIDNLANRIGYAQDFDKGGEAIAYALYVLARNGKAAIGDLRYYAETKLGNFATPLAQAQIGAGLALYGDKARAADVFKLAVENVRTSYGQLPAYRQDYGSYLRDQAAVLTLVAETGDKATDREALVDTIVQMRDTRRYLSTQEQGWMLMAAASLMNDLRQASLDVDGNKADVPLYRKLLGSDVDSRPLVVENTGDVPLDAALTLTGIPLDPEPAGGDGFTITRSYFNTDGTEADPATVAQNDRLVVVLKVTANEARFGRIMVVDPLPAGFEIENPNISRSGDTSTYEWLKVEQNIDHTEARTDRFVAALTRSSSDPVEFSVAYGVRAVSPGTFIHPAATVEDMYDPDRQAHTDTSAVEIVGPTTTK</sequence>
<dbReference type="SMART" id="SM01360">
    <property type="entry name" value="A2M"/>
    <property type="match status" value="1"/>
</dbReference>
<dbReference type="Proteomes" id="UP001241603">
    <property type="component" value="Unassembled WGS sequence"/>
</dbReference>
<gene>
    <name evidence="9" type="ORF">QO014_002886</name>
</gene>
<evidence type="ECO:0000256" key="5">
    <source>
        <dbReference type="SAM" id="SignalP"/>
    </source>
</evidence>
<dbReference type="PIRSF" id="PIRSF038980">
    <property type="entry name" value="A2M_bac"/>
    <property type="match status" value="1"/>
</dbReference>
<evidence type="ECO:0000259" key="8">
    <source>
        <dbReference type="SMART" id="SM01360"/>
    </source>
</evidence>
<dbReference type="SUPFAM" id="SSF57414">
    <property type="entry name" value="Hairpin loop containing domain-like"/>
    <property type="match status" value="1"/>
</dbReference>
<dbReference type="RefSeq" id="WP_266349406.1">
    <property type="nucleotide sequence ID" value="NZ_JAPKNG010000004.1"/>
</dbReference>
<evidence type="ECO:0000256" key="4">
    <source>
        <dbReference type="ARBA" id="ARBA00023157"/>
    </source>
</evidence>
<dbReference type="Gene3D" id="1.50.10.20">
    <property type="match status" value="1"/>
</dbReference>
<dbReference type="PANTHER" id="PTHR40094">
    <property type="entry name" value="ALPHA-2-MACROGLOBULIN HOMOLOG"/>
    <property type="match status" value="1"/>
</dbReference>
<dbReference type="Pfam" id="PF01835">
    <property type="entry name" value="MG2"/>
    <property type="match status" value="1"/>
</dbReference>
<keyword evidence="10" id="KW-1185">Reference proteome</keyword>
<evidence type="ECO:0000313" key="10">
    <source>
        <dbReference type="Proteomes" id="UP001241603"/>
    </source>
</evidence>
<dbReference type="CDD" id="cd01100">
    <property type="entry name" value="APPLE_Factor_XI_like"/>
    <property type="match status" value="1"/>
</dbReference>
<evidence type="ECO:0000259" key="6">
    <source>
        <dbReference type="SMART" id="SM00223"/>
    </source>
</evidence>
<protein>
    <submittedName>
        <fullName evidence="9">Uncharacterized protein YfaS (Alpha-2-macroglobulin family)</fullName>
    </submittedName>
</protein>
<dbReference type="InterPro" id="IPR011625">
    <property type="entry name" value="A2M_N_BRD"/>
</dbReference>
<feature type="chain" id="PRO_5045959879" evidence="5">
    <location>
        <begin position="24"/>
        <end position="1836"/>
    </location>
</feature>
<proteinExistence type="inferred from homology"/>
<dbReference type="InterPro" id="IPR003609">
    <property type="entry name" value="Pan_app"/>
</dbReference>
<keyword evidence="4" id="KW-1015">Disulfide bond</keyword>
<dbReference type="SUPFAM" id="SSF48239">
    <property type="entry name" value="Terpenoid cyclases/Protein prenyltransferases"/>
    <property type="match status" value="1"/>
</dbReference>
<dbReference type="InterPro" id="IPR011990">
    <property type="entry name" value="TPR-like_helical_dom_sf"/>
</dbReference>
<dbReference type="InterPro" id="IPR002890">
    <property type="entry name" value="MG2"/>
</dbReference>
<dbReference type="InterPro" id="IPR001599">
    <property type="entry name" value="Macroglobln_a2"/>
</dbReference>
<dbReference type="CDD" id="cd02891">
    <property type="entry name" value="A2M_like"/>
    <property type="match status" value="1"/>
</dbReference>